<feature type="transmembrane region" description="Helical" evidence="6">
    <location>
        <begin position="84"/>
        <end position="106"/>
    </location>
</feature>
<feature type="transmembrane region" description="Helical" evidence="6">
    <location>
        <begin position="20"/>
        <end position="42"/>
    </location>
</feature>
<proteinExistence type="predicted"/>
<dbReference type="AlphaFoldDB" id="W4MD73"/>
<accession>W4MD73</accession>
<keyword evidence="2" id="KW-1003">Cell membrane</keyword>
<evidence type="ECO:0000313" key="8">
    <source>
        <dbReference type="Proteomes" id="UP000019140"/>
    </source>
</evidence>
<evidence type="ECO:0000256" key="1">
    <source>
        <dbReference type="ARBA" id="ARBA00004651"/>
    </source>
</evidence>
<sequence>MTAIAWLLLALPLYFLGEAQILWGTIVGCLLPALCFVIGFYSMCRNLHRPLNKLMTAFFGGMLARMAFIGLAFFLILWLTQLHVASLLTSLFGFYILYLVLELYFVNGRFKHIKEGQQWA</sequence>
<keyword evidence="5 6" id="KW-0472">Membrane</keyword>
<name>W4MD73_9BACT</name>
<evidence type="ECO:0000256" key="5">
    <source>
        <dbReference type="ARBA" id="ARBA00023136"/>
    </source>
</evidence>
<organism evidence="7 8">
    <name type="scientific">Candidatus Entotheonella gemina</name>
    <dbReference type="NCBI Taxonomy" id="1429439"/>
    <lineage>
        <taxon>Bacteria</taxon>
        <taxon>Pseudomonadati</taxon>
        <taxon>Nitrospinota/Tectimicrobiota group</taxon>
        <taxon>Candidatus Tectimicrobiota</taxon>
        <taxon>Candidatus Entotheonellia</taxon>
        <taxon>Candidatus Entotheonellales</taxon>
        <taxon>Candidatus Entotheonellaceae</taxon>
        <taxon>Candidatus Entotheonella</taxon>
    </lineage>
</organism>
<dbReference type="Proteomes" id="UP000019140">
    <property type="component" value="Unassembled WGS sequence"/>
</dbReference>
<dbReference type="EMBL" id="AZHX01000287">
    <property type="protein sequence ID" value="ETX08150.1"/>
    <property type="molecule type" value="Genomic_DNA"/>
</dbReference>
<protein>
    <recommendedName>
        <fullName evidence="9">ATP synthase subunit I</fullName>
    </recommendedName>
</protein>
<dbReference type="InterPro" id="IPR005598">
    <property type="entry name" value="ATP_synth_I"/>
</dbReference>
<feature type="transmembrane region" description="Helical" evidence="6">
    <location>
        <begin position="54"/>
        <end position="78"/>
    </location>
</feature>
<comment type="caution">
    <text evidence="7">The sequence shown here is derived from an EMBL/GenBank/DDBJ whole genome shotgun (WGS) entry which is preliminary data.</text>
</comment>
<evidence type="ECO:0008006" key="9">
    <source>
        <dbReference type="Google" id="ProtNLM"/>
    </source>
</evidence>
<evidence type="ECO:0000256" key="6">
    <source>
        <dbReference type="SAM" id="Phobius"/>
    </source>
</evidence>
<evidence type="ECO:0000313" key="7">
    <source>
        <dbReference type="EMBL" id="ETX08150.1"/>
    </source>
</evidence>
<evidence type="ECO:0000256" key="2">
    <source>
        <dbReference type="ARBA" id="ARBA00022475"/>
    </source>
</evidence>
<comment type="subcellular location">
    <subcellularLocation>
        <location evidence="1">Cell membrane</location>
        <topology evidence="1">Multi-pass membrane protein</topology>
    </subcellularLocation>
</comment>
<keyword evidence="3 6" id="KW-0812">Transmembrane</keyword>
<dbReference type="HOGENOM" id="CLU_2045407_0_0_7"/>
<keyword evidence="4 6" id="KW-1133">Transmembrane helix</keyword>
<dbReference type="Pfam" id="PF03899">
    <property type="entry name" value="ATP-synt_I"/>
    <property type="match status" value="1"/>
</dbReference>
<evidence type="ECO:0000256" key="3">
    <source>
        <dbReference type="ARBA" id="ARBA00022692"/>
    </source>
</evidence>
<gene>
    <name evidence="7" type="ORF">ETSY2_07055</name>
</gene>
<keyword evidence="8" id="KW-1185">Reference proteome</keyword>
<reference evidence="7 8" key="1">
    <citation type="journal article" date="2014" name="Nature">
        <title>An environmental bacterial taxon with a large and distinct metabolic repertoire.</title>
        <authorList>
            <person name="Wilson M.C."/>
            <person name="Mori T."/>
            <person name="Ruckert C."/>
            <person name="Uria A.R."/>
            <person name="Helf M.J."/>
            <person name="Takada K."/>
            <person name="Gernert C."/>
            <person name="Steffens U.A."/>
            <person name="Heycke N."/>
            <person name="Schmitt S."/>
            <person name="Rinke C."/>
            <person name="Helfrich E.J."/>
            <person name="Brachmann A.O."/>
            <person name="Gurgui C."/>
            <person name="Wakimoto T."/>
            <person name="Kracht M."/>
            <person name="Crusemann M."/>
            <person name="Hentschel U."/>
            <person name="Abe I."/>
            <person name="Matsunaga S."/>
            <person name="Kalinowski J."/>
            <person name="Takeyama H."/>
            <person name="Piel J."/>
        </authorList>
    </citation>
    <scope>NUCLEOTIDE SEQUENCE [LARGE SCALE GENOMIC DNA]</scope>
    <source>
        <strain evidence="8">TSY2</strain>
    </source>
</reference>
<evidence type="ECO:0000256" key="4">
    <source>
        <dbReference type="ARBA" id="ARBA00022989"/>
    </source>
</evidence>
<dbReference type="GO" id="GO:0005886">
    <property type="term" value="C:plasma membrane"/>
    <property type="evidence" value="ECO:0007669"/>
    <property type="project" value="UniProtKB-SubCell"/>
</dbReference>